<dbReference type="SMART" id="SM00635">
    <property type="entry name" value="BID_2"/>
    <property type="match status" value="1"/>
</dbReference>
<dbReference type="InterPro" id="IPR016134">
    <property type="entry name" value="Dockerin_dom"/>
</dbReference>
<dbReference type="PROSITE" id="PS51766">
    <property type="entry name" value="DOCKERIN"/>
    <property type="match status" value="1"/>
</dbReference>
<dbReference type="SUPFAM" id="SSF49899">
    <property type="entry name" value="Concanavalin A-like lectins/glucanases"/>
    <property type="match status" value="1"/>
</dbReference>
<dbReference type="RefSeq" id="WP_068648815.1">
    <property type="nucleotide sequence ID" value="NZ_CP043611.1"/>
</dbReference>
<dbReference type="InterPro" id="IPR002102">
    <property type="entry name" value="Cohesin_dom"/>
</dbReference>
<evidence type="ECO:0000256" key="1">
    <source>
        <dbReference type="SAM" id="SignalP"/>
    </source>
</evidence>
<evidence type="ECO:0000313" key="3">
    <source>
        <dbReference type="EMBL" id="OAB46855.1"/>
    </source>
</evidence>
<dbReference type="InterPro" id="IPR008964">
    <property type="entry name" value="Invasin/intimin_cell_adhesion"/>
</dbReference>
<name>A0A162MBR7_9BACL</name>
<organism evidence="3 4">
    <name type="scientific">Paenibacillus antarcticus</name>
    <dbReference type="NCBI Taxonomy" id="253703"/>
    <lineage>
        <taxon>Bacteria</taxon>
        <taxon>Bacillati</taxon>
        <taxon>Bacillota</taxon>
        <taxon>Bacilli</taxon>
        <taxon>Bacillales</taxon>
        <taxon>Paenibacillaceae</taxon>
        <taxon>Paenibacillus</taxon>
    </lineage>
</organism>
<dbReference type="Pfam" id="PF00404">
    <property type="entry name" value="Dockerin_1"/>
    <property type="match status" value="1"/>
</dbReference>
<dbReference type="InterPro" id="IPR013320">
    <property type="entry name" value="ConA-like_dom_sf"/>
</dbReference>
<dbReference type="InterPro" id="IPR008965">
    <property type="entry name" value="CBM2/CBM3_carb-bd_dom_sf"/>
</dbReference>
<keyword evidence="1" id="KW-0732">Signal</keyword>
<dbReference type="Gene3D" id="1.10.1330.10">
    <property type="entry name" value="Dockerin domain"/>
    <property type="match status" value="1"/>
</dbReference>
<gene>
    <name evidence="3" type="ORF">PBAT_09330</name>
</gene>
<evidence type="ECO:0000259" key="2">
    <source>
        <dbReference type="PROSITE" id="PS51766"/>
    </source>
</evidence>
<dbReference type="SUPFAM" id="SSF49384">
    <property type="entry name" value="Carbohydrate-binding domain"/>
    <property type="match status" value="1"/>
</dbReference>
<dbReference type="Pfam" id="PF00963">
    <property type="entry name" value="Cohesin"/>
    <property type="match status" value="1"/>
</dbReference>
<dbReference type="GO" id="GO:0000272">
    <property type="term" value="P:polysaccharide catabolic process"/>
    <property type="evidence" value="ECO:0007669"/>
    <property type="project" value="InterPro"/>
</dbReference>
<dbReference type="Gene3D" id="2.60.40.1080">
    <property type="match status" value="1"/>
</dbReference>
<dbReference type="Gene3D" id="2.60.120.870">
    <property type="match status" value="1"/>
</dbReference>
<dbReference type="EMBL" id="LVJI01000014">
    <property type="protein sequence ID" value="OAB46855.1"/>
    <property type="molecule type" value="Genomic_DNA"/>
</dbReference>
<dbReference type="AlphaFoldDB" id="A0A162MBR7"/>
<proteinExistence type="predicted"/>
<reference evidence="3 4" key="1">
    <citation type="submission" date="2016-03" db="EMBL/GenBank/DDBJ databases">
        <title>Draft genome sequence of Paenibacillus antarcticus CECT 5836.</title>
        <authorList>
            <person name="Shin S.-K."/>
            <person name="Yi H."/>
        </authorList>
    </citation>
    <scope>NUCLEOTIDE SEQUENCE [LARGE SCALE GENOMIC DNA]</scope>
    <source>
        <strain evidence="3 4">CECT 5836</strain>
    </source>
</reference>
<sequence length="507" mass="53165">MRTNKLIASFTLAFTLMIGSIGLLESNSAQAADVDLPIRYSQNFEDNSLGGWEHTTGTGSMAIVNAPANATEHALQLTANSTNNVFIDQNSPSIKDGEIEFKITPKSTVIREGIIFRYASATSWASMGFDGSGWYWVNAQDQWGEVTKNVGAALQKDVTSTVKVKYEGSKITLYVNGTSYFEGTLANLPTGAGKMGARVFGTSIAAFDDINYANNVSEVSVSGVTLDKESISLAIGESTELVGTVLPANATNKKVTWVSSDTSVATVEIVNGKANVTAIAAGSANITVTTEVGSFTAVSMVTVVAPTSEVLSTTLTAPSTVKYGEEFTVKFGFENVAETVYAQDITIQYNANLMEFVSADSLVNGVAIMETKNSPGSLRLILASQGELHGISGDAEVASLTFKAKQGDQPTSGAITVVKASIGDGNGVETDAATSSVEIAFESVPVELSPDINGDGKVSIGDLAVVAANYGKTNTDSDWNQVKRSDVNGDGKIDINDLALIAQKILE</sequence>
<keyword evidence="4" id="KW-1185">Reference proteome</keyword>
<dbReference type="InterPro" id="IPR036439">
    <property type="entry name" value="Dockerin_dom_sf"/>
</dbReference>
<dbReference type="CDD" id="cd08547">
    <property type="entry name" value="Type_II_cohesin"/>
    <property type="match status" value="1"/>
</dbReference>
<dbReference type="SUPFAM" id="SSF49373">
    <property type="entry name" value="Invasin/intimin cell-adhesion fragments"/>
    <property type="match status" value="1"/>
</dbReference>
<protein>
    <recommendedName>
        <fullName evidence="2">Dockerin domain-containing protein</fullName>
    </recommendedName>
</protein>
<accession>A0A162MBR7</accession>
<dbReference type="InterPro" id="IPR002105">
    <property type="entry name" value="Dockerin_1_rpt"/>
</dbReference>
<feature type="signal peptide" evidence="1">
    <location>
        <begin position="1"/>
        <end position="31"/>
    </location>
</feature>
<comment type="caution">
    <text evidence="3">The sequence shown here is derived from an EMBL/GenBank/DDBJ whole genome shotgun (WGS) entry which is preliminary data.</text>
</comment>
<dbReference type="Gene3D" id="2.60.40.680">
    <property type="match status" value="1"/>
</dbReference>
<dbReference type="Pfam" id="PF02368">
    <property type="entry name" value="Big_2"/>
    <property type="match status" value="1"/>
</dbReference>
<dbReference type="GO" id="GO:0004553">
    <property type="term" value="F:hydrolase activity, hydrolyzing O-glycosyl compounds"/>
    <property type="evidence" value="ECO:0007669"/>
    <property type="project" value="InterPro"/>
</dbReference>
<feature type="domain" description="Dockerin" evidence="2">
    <location>
        <begin position="445"/>
        <end position="507"/>
    </location>
</feature>
<dbReference type="InterPro" id="IPR003343">
    <property type="entry name" value="Big_2"/>
</dbReference>
<dbReference type="CDD" id="cd14254">
    <property type="entry name" value="Dockerin_II"/>
    <property type="match status" value="1"/>
</dbReference>
<dbReference type="InterPro" id="IPR018247">
    <property type="entry name" value="EF_Hand_1_Ca_BS"/>
</dbReference>
<feature type="chain" id="PRO_5007837594" description="Dockerin domain-containing protein" evidence="1">
    <location>
        <begin position="32"/>
        <end position="507"/>
    </location>
</feature>
<evidence type="ECO:0000313" key="4">
    <source>
        <dbReference type="Proteomes" id="UP000077355"/>
    </source>
</evidence>
<dbReference type="Proteomes" id="UP000077355">
    <property type="component" value="Unassembled WGS sequence"/>
</dbReference>
<dbReference type="SUPFAM" id="SSF63446">
    <property type="entry name" value="Type I dockerin domain"/>
    <property type="match status" value="1"/>
</dbReference>
<dbReference type="PROSITE" id="PS00018">
    <property type="entry name" value="EF_HAND_1"/>
    <property type="match status" value="2"/>
</dbReference>
<dbReference type="GO" id="GO:0030246">
    <property type="term" value="F:carbohydrate binding"/>
    <property type="evidence" value="ECO:0007669"/>
    <property type="project" value="InterPro"/>
</dbReference>